<dbReference type="InterPro" id="IPR015943">
    <property type="entry name" value="WD40/YVTN_repeat-like_dom_sf"/>
</dbReference>
<proteinExistence type="predicted"/>
<protein>
    <recommendedName>
        <fullName evidence="6">Angio-associated migratory cell protein</fullName>
    </recommendedName>
</protein>
<feature type="compositionally biased region" description="Acidic residues" evidence="8">
    <location>
        <begin position="27"/>
        <end position="36"/>
    </location>
</feature>
<evidence type="ECO:0000256" key="8">
    <source>
        <dbReference type="SAM" id="MobiDB-lite"/>
    </source>
</evidence>
<accession>A0A2J7QME5</accession>
<dbReference type="CDD" id="cd00200">
    <property type="entry name" value="WD40"/>
    <property type="match status" value="1"/>
</dbReference>
<keyword evidence="2" id="KW-0963">Cytoplasm</keyword>
<dbReference type="FunFam" id="2.130.10.10:FF:000074">
    <property type="entry name" value="Angio-associated migratory cell protein-like protein"/>
    <property type="match status" value="1"/>
</dbReference>
<dbReference type="FunCoup" id="A0A2J7QME5">
    <property type="interactions" value="1959"/>
</dbReference>
<dbReference type="PROSITE" id="PS00678">
    <property type="entry name" value="WD_REPEATS_1"/>
    <property type="match status" value="1"/>
</dbReference>
<dbReference type="InterPro" id="IPR019775">
    <property type="entry name" value="WD40_repeat_CS"/>
</dbReference>
<evidence type="ECO:0000313" key="10">
    <source>
        <dbReference type="Proteomes" id="UP000235965"/>
    </source>
</evidence>
<gene>
    <name evidence="9" type="ORF">B7P43_G11201</name>
</gene>
<feature type="repeat" description="WD" evidence="7">
    <location>
        <begin position="363"/>
        <end position="401"/>
    </location>
</feature>
<dbReference type="Pfam" id="PF00400">
    <property type="entry name" value="WD40"/>
    <property type="match status" value="5"/>
</dbReference>
<dbReference type="PANTHER" id="PTHR19857">
    <property type="entry name" value="MITOCHONDRIAL DIVISION PROTEIN 1-RELATED"/>
    <property type="match status" value="1"/>
</dbReference>
<dbReference type="SMART" id="SM00320">
    <property type="entry name" value="WD40"/>
    <property type="match status" value="8"/>
</dbReference>
<dbReference type="OrthoDB" id="10261640at2759"/>
<comment type="subcellular location">
    <subcellularLocation>
        <location evidence="1">Cytoplasm</location>
    </subcellularLocation>
</comment>
<evidence type="ECO:0000256" key="2">
    <source>
        <dbReference type="ARBA" id="ARBA00022490"/>
    </source>
</evidence>
<dbReference type="PANTHER" id="PTHR19857:SF8">
    <property type="entry name" value="ANGIO-ASSOCIATED MIGRATORY CELL PROTEIN"/>
    <property type="match status" value="1"/>
</dbReference>
<evidence type="ECO:0000256" key="3">
    <source>
        <dbReference type="ARBA" id="ARBA00022574"/>
    </source>
</evidence>
<dbReference type="Gene3D" id="2.130.10.10">
    <property type="entry name" value="YVTN repeat-like/Quinoprotein amine dehydrogenase"/>
    <property type="match status" value="1"/>
</dbReference>
<comment type="function">
    <text evidence="5">Plays a role in angiogenesis and cell migration. In smooth muscle cell migration, may act through the RhoA pathway.</text>
</comment>
<sequence>MDSDELFDDEVDEVADEESAGENNFVDTDDTSDEDMDMKGDEYSEGSQPIRDDSAYVFSLHKGSVFCCHLQPMTGKLAVTGAQDDVAYVWETHSGEVILHCKDHKDSVICAEFSHDGSYVATGDMSGVLIVWRVATKCPVFQTHVGDLTWLRWHHGANVLLVGTVLGDVYMWRIPGGDYKLLAGNWKKTECGLILPDGKRAAIGYGDGSIKIYDMKTTSRLHDIRQGQAHTGTISAMECHPDNNLLITGSVDGHAVLLKTQTGKIVSVLDCKGPNPEAESSNASVEAVGFCQDSSFSLAATGNLDGVLCIWDISRVTVRHTLKQDSGITKLLWIKNSPHFYTAGLDGTVRLYDARSGTLQNELFGHSHCILDISLSADCSTLLTSSDDSTARIFSVKAPDR</sequence>
<dbReference type="STRING" id="105785.A0A2J7QME5"/>
<dbReference type="PROSITE" id="PS50294">
    <property type="entry name" value="WD_REPEATS_REGION"/>
    <property type="match status" value="1"/>
</dbReference>
<feature type="repeat" description="WD" evidence="7">
    <location>
        <begin position="227"/>
        <end position="268"/>
    </location>
</feature>
<evidence type="ECO:0000256" key="1">
    <source>
        <dbReference type="ARBA" id="ARBA00004496"/>
    </source>
</evidence>
<dbReference type="InterPro" id="IPR051179">
    <property type="entry name" value="WD_repeat_multifunction"/>
</dbReference>
<dbReference type="Proteomes" id="UP000235965">
    <property type="component" value="Unassembled WGS sequence"/>
</dbReference>
<reference evidence="9 10" key="1">
    <citation type="submission" date="2017-12" db="EMBL/GenBank/DDBJ databases">
        <title>Hemimetabolous genomes reveal molecular basis of termite eusociality.</title>
        <authorList>
            <person name="Harrison M.C."/>
            <person name="Jongepier E."/>
            <person name="Robertson H.M."/>
            <person name="Arning N."/>
            <person name="Bitard-Feildel T."/>
            <person name="Chao H."/>
            <person name="Childers C.P."/>
            <person name="Dinh H."/>
            <person name="Doddapaneni H."/>
            <person name="Dugan S."/>
            <person name="Gowin J."/>
            <person name="Greiner C."/>
            <person name="Han Y."/>
            <person name="Hu H."/>
            <person name="Hughes D.S.T."/>
            <person name="Huylmans A.-K."/>
            <person name="Kemena C."/>
            <person name="Kremer L.P.M."/>
            <person name="Lee S.L."/>
            <person name="Lopez-Ezquerra A."/>
            <person name="Mallet L."/>
            <person name="Monroy-Kuhn J.M."/>
            <person name="Moser A."/>
            <person name="Murali S.C."/>
            <person name="Muzny D.M."/>
            <person name="Otani S."/>
            <person name="Piulachs M.-D."/>
            <person name="Poelchau M."/>
            <person name="Qu J."/>
            <person name="Schaub F."/>
            <person name="Wada-Katsumata A."/>
            <person name="Worley K.C."/>
            <person name="Xie Q."/>
            <person name="Ylla G."/>
            <person name="Poulsen M."/>
            <person name="Gibbs R.A."/>
            <person name="Schal C."/>
            <person name="Richards S."/>
            <person name="Belles X."/>
            <person name="Korb J."/>
            <person name="Bornberg-Bauer E."/>
        </authorList>
    </citation>
    <scope>NUCLEOTIDE SEQUENCE [LARGE SCALE GENOMIC DNA]</scope>
    <source>
        <tissue evidence="9">Whole body</tissue>
    </source>
</reference>
<organism evidence="9 10">
    <name type="scientific">Cryptotermes secundus</name>
    <dbReference type="NCBI Taxonomy" id="105785"/>
    <lineage>
        <taxon>Eukaryota</taxon>
        <taxon>Metazoa</taxon>
        <taxon>Ecdysozoa</taxon>
        <taxon>Arthropoda</taxon>
        <taxon>Hexapoda</taxon>
        <taxon>Insecta</taxon>
        <taxon>Pterygota</taxon>
        <taxon>Neoptera</taxon>
        <taxon>Polyneoptera</taxon>
        <taxon>Dictyoptera</taxon>
        <taxon>Blattodea</taxon>
        <taxon>Blattoidea</taxon>
        <taxon>Termitoidae</taxon>
        <taxon>Kalotermitidae</taxon>
        <taxon>Cryptotermitinae</taxon>
        <taxon>Cryptotermes</taxon>
    </lineage>
</organism>
<evidence type="ECO:0000313" key="9">
    <source>
        <dbReference type="EMBL" id="PNF29746.1"/>
    </source>
</evidence>
<dbReference type="AlphaFoldDB" id="A0A2J7QME5"/>
<evidence type="ECO:0000256" key="5">
    <source>
        <dbReference type="ARBA" id="ARBA00059273"/>
    </source>
</evidence>
<dbReference type="InParanoid" id="A0A2J7QME5"/>
<keyword evidence="4" id="KW-0677">Repeat</keyword>
<comment type="caution">
    <text evidence="9">The sequence shown here is derived from an EMBL/GenBank/DDBJ whole genome shotgun (WGS) entry which is preliminary data.</text>
</comment>
<feature type="repeat" description="WD" evidence="7">
    <location>
        <begin position="101"/>
        <end position="136"/>
    </location>
</feature>
<dbReference type="SUPFAM" id="SSF50978">
    <property type="entry name" value="WD40 repeat-like"/>
    <property type="match status" value="1"/>
</dbReference>
<evidence type="ECO:0000256" key="6">
    <source>
        <dbReference type="ARBA" id="ARBA00072425"/>
    </source>
</evidence>
<dbReference type="EMBL" id="NEVH01013211">
    <property type="protein sequence ID" value="PNF29744.1"/>
    <property type="molecule type" value="Genomic_DNA"/>
</dbReference>
<dbReference type="GO" id="GO:0005737">
    <property type="term" value="C:cytoplasm"/>
    <property type="evidence" value="ECO:0007669"/>
    <property type="project" value="UniProtKB-SubCell"/>
</dbReference>
<evidence type="ECO:0000256" key="4">
    <source>
        <dbReference type="ARBA" id="ARBA00022737"/>
    </source>
</evidence>
<dbReference type="EMBL" id="NEVH01013211">
    <property type="protein sequence ID" value="PNF29746.1"/>
    <property type="molecule type" value="Genomic_DNA"/>
</dbReference>
<name>A0A2J7QME5_9NEOP</name>
<dbReference type="InterPro" id="IPR036322">
    <property type="entry name" value="WD40_repeat_dom_sf"/>
</dbReference>
<dbReference type="PROSITE" id="PS50082">
    <property type="entry name" value="WD_REPEATS_2"/>
    <property type="match status" value="4"/>
</dbReference>
<dbReference type="InterPro" id="IPR001680">
    <property type="entry name" value="WD40_rpt"/>
</dbReference>
<keyword evidence="3 7" id="KW-0853">WD repeat</keyword>
<feature type="region of interest" description="Disordered" evidence="8">
    <location>
        <begin position="1"/>
        <end position="48"/>
    </location>
</feature>
<keyword evidence="10" id="KW-1185">Reference proteome</keyword>
<feature type="compositionally biased region" description="Acidic residues" evidence="8">
    <location>
        <begin position="1"/>
        <end position="20"/>
    </location>
</feature>
<evidence type="ECO:0000256" key="7">
    <source>
        <dbReference type="PROSITE-ProRule" id="PRU00221"/>
    </source>
</evidence>
<feature type="repeat" description="WD" evidence="7">
    <location>
        <begin position="58"/>
        <end position="100"/>
    </location>
</feature>